<evidence type="ECO:0000313" key="2">
    <source>
        <dbReference type="Proteomes" id="UP001157418"/>
    </source>
</evidence>
<protein>
    <submittedName>
        <fullName evidence="1">Uncharacterized protein</fullName>
    </submittedName>
</protein>
<sequence length="94" mass="10412">MGKQRGTVAVTGAGGGGLPVPTASLIRFTSIDLSFPFLCNRFDPRNENCEVASHVLIPILQSLPPLHKRMVVFPTVRKDYHFLTAHNVFDKMPH</sequence>
<reference evidence="1 2" key="1">
    <citation type="submission" date="2022-01" db="EMBL/GenBank/DDBJ databases">
        <authorList>
            <person name="Xiong W."/>
            <person name="Schranz E."/>
        </authorList>
    </citation>
    <scope>NUCLEOTIDE SEQUENCE [LARGE SCALE GENOMIC DNA]</scope>
</reference>
<comment type="caution">
    <text evidence="1">The sequence shown here is derived from an EMBL/GenBank/DDBJ whole genome shotgun (WGS) entry which is preliminary data.</text>
</comment>
<dbReference type="EMBL" id="CAKMRJ010000372">
    <property type="protein sequence ID" value="CAH1419530.1"/>
    <property type="molecule type" value="Genomic_DNA"/>
</dbReference>
<name>A0AAU9LYA7_9ASTR</name>
<proteinExistence type="predicted"/>
<accession>A0AAU9LYA7</accession>
<dbReference type="AlphaFoldDB" id="A0AAU9LYA7"/>
<gene>
    <name evidence="1" type="ORF">LVIROSA_LOCUS7051</name>
</gene>
<dbReference type="Proteomes" id="UP001157418">
    <property type="component" value="Unassembled WGS sequence"/>
</dbReference>
<evidence type="ECO:0000313" key="1">
    <source>
        <dbReference type="EMBL" id="CAH1419530.1"/>
    </source>
</evidence>
<keyword evidence="2" id="KW-1185">Reference proteome</keyword>
<organism evidence="1 2">
    <name type="scientific">Lactuca virosa</name>
    <dbReference type="NCBI Taxonomy" id="75947"/>
    <lineage>
        <taxon>Eukaryota</taxon>
        <taxon>Viridiplantae</taxon>
        <taxon>Streptophyta</taxon>
        <taxon>Embryophyta</taxon>
        <taxon>Tracheophyta</taxon>
        <taxon>Spermatophyta</taxon>
        <taxon>Magnoliopsida</taxon>
        <taxon>eudicotyledons</taxon>
        <taxon>Gunneridae</taxon>
        <taxon>Pentapetalae</taxon>
        <taxon>asterids</taxon>
        <taxon>campanulids</taxon>
        <taxon>Asterales</taxon>
        <taxon>Asteraceae</taxon>
        <taxon>Cichorioideae</taxon>
        <taxon>Cichorieae</taxon>
        <taxon>Lactucinae</taxon>
        <taxon>Lactuca</taxon>
    </lineage>
</organism>